<dbReference type="GO" id="GO:0000160">
    <property type="term" value="P:phosphorelay signal transduction system"/>
    <property type="evidence" value="ECO:0007669"/>
    <property type="project" value="UniProtKB-KW"/>
</dbReference>
<dbReference type="EMBL" id="CP014782">
    <property type="protein sequence ID" value="AQS38881.1"/>
    <property type="molecule type" value="Genomic_DNA"/>
</dbReference>
<keyword evidence="11" id="KW-1185">Reference proteome</keyword>
<dbReference type="KEGG" id="spsw:Sps_03764"/>
<feature type="domain" description="Response regulatory" evidence="9">
    <location>
        <begin position="2"/>
        <end position="119"/>
    </location>
</feature>
<feature type="modified residue" description="4-aspartylphosphate" evidence="8">
    <location>
        <position position="52"/>
    </location>
</feature>
<dbReference type="PANTHER" id="PTHR43228">
    <property type="entry name" value="TWO-COMPONENT RESPONSE REGULATOR"/>
    <property type="match status" value="1"/>
</dbReference>
<evidence type="ECO:0000259" key="9">
    <source>
        <dbReference type="PROSITE" id="PS50110"/>
    </source>
</evidence>
<name>A0A1S6HTQ9_9GAMM</name>
<keyword evidence="7" id="KW-0902">Two-component regulatory system</keyword>
<dbReference type="GO" id="GO:0046872">
    <property type="term" value="F:metal ion binding"/>
    <property type="evidence" value="ECO:0007669"/>
    <property type="project" value="UniProtKB-KW"/>
</dbReference>
<gene>
    <name evidence="10" type="ORF">Sps_03764</name>
</gene>
<accession>A0A1S6HTQ9</accession>
<evidence type="ECO:0000256" key="6">
    <source>
        <dbReference type="ARBA" id="ARBA00022842"/>
    </source>
</evidence>
<sequence length="123" mass="13699">MKILVVDDFSTMRRIIKNLLRDLGFNNTQEADDGSTALPMLQKGDFDFVVTDWNMPGMQGIDLLKAIRADDELKNIPVLMVTAEAKREQIIAAAQAGVNGYVVKPFTAATLKEKLDKIFERLG</sequence>
<comment type="subcellular location">
    <subcellularLocation>
        <location evidence="2">Cytoplasm</location>
    </subcellularLocation>
</comment>
<evidence type="ECO:0000313" key="11">
    <source>
        <dbReference type="Proteomes" id="UP000189545"/>
    </source>
</evidence>
<proteinExistence type="predicted"/>
<keyword evidence="5" id="KW-0479">Metal-binding</keyword>
<organism evidence="10 11">
    <name type="scientific">Shewanella psychrophila</name>
    <dbReference type="NCBI Taxonomy" id="225848"/>
    <lineage>
        <taxon>Bacteria</taxon>
        <taxon>Pseudomonadati</taxon>
        <taxon>Pseudomonadota</taxon>
        <taxon>Gammaproteobacteria</taxon>
        <taxon>Alteromonadales</taxon>
        <taxon>Shewanellaceae</taxon>
        <taxon>Shewanella</taxon>
    </lineage>
</organism>
<dbReference type="SUPFAM" id="SSF52172">
    <property type="entry name" value="CheY-like"/>
    <property type="match status" value="1"/>
</dbReference>
<dbReference type="PROSITE" id="PS50110">
    <property type="entry name" value="RESPONSE_REGULATORY"/>
    <property type="match status" value="1"/>
</dbReference>
<evidence type="ECO:0000256" key="3">
    <source>
        <dbReference type="ARBA" id="ARBA00022490"/>
    </source>
</evidence>
<dbReference type="AlphaFoldDB" id="A0A1S6HTQ9"/>
<keyword evidence="3" id="KW-0963">Cytoplasm</keyword>
<keyword evidence="4 8" id="KW-0597">Phosphoprotein</keyword>
<evidence type="ECO:0000256" key="8">
    <source>
        <dbReference type="PROSITE-ProRule" id="PRU00169"/>
    </source>
</evidence>
<dbReference type="InterPro" id="IPR001789">
    <property type="entry name" value="Sig_transdc_resp-reg_receiver"/>
</dbReference>
<dbReference type="PANTHER" id="PTHR43228:SF1">
    <property type="entry name" value="TWO-COMPONENT RESPONSE REGULATOR ARR22"/>
    <property type="match status" value="1"/>
</dbReference>
<evidence type="ECO:0000256" key="7">
    <source>
        <dbReference type="ARBA" id="ARBA00023012"/>
    </source>
</evidence>
<evidence type="ECO:0000256" key="4">
    <source>
        <dbReference type="ARBA" id="ARBA00022553"/>
    </source>
</evidence>
<evidence type="ECO:0000256" key="1">
    <source>
        <dbReference type="ARBA" id="ARBA00001946"/>
    </source>
</evidence>
<dbReference type="GO" id="GO:0005737">
    <property type="term" value="C:cytoplasm"/>
    <property type="evidence" value="ECO:0007669"/>
    <property type="project" value="UniProtKB-SubCell"/>
</dbReference>
<dbReference type="SMART" id="SM00448">
    <property type="entry name" value="REC"/>
    <property type="match status" value="1"/>
</dbReference>
<protein>
    <submittedName>
        <fullName evidence="10">Response regulator receiver protein</fullName>
    </submittedName>
</protein>
<dbReference type="InterPro" id="IPR011006">
    <property type="entry name" value="CheY-like_superfamily"/>
</dbReference>
<dbReference type="Gene3D" id="3.40.50.2300">
    <property type="match status" value="1"/>
</dbReference>
<evidence type="ECO:0000256" key="2">
    <source>
        <dbReference type="ARBA" id="ARBA00004496"/>
    </source>
</evidence>
<dbReference type="CDD" id="cd19923">
    <property type="entry name" value="REC_CheY_CheY3"/>
    <property type="match status" value="1"/>
</dbReference>
<keyword evidence="6" id="KW-0460">Magnesium</keyword>
<dbReference type="NCBIfam" id="NF007901">
    <property type="entry name" value="PRK10610.1"/>
    <property type="match status" value="1"/>
</dbReference>
<dbReference type="FunFam" id="3.40.50.2300:FF:000019">
    <property type="entry name" value="Chemotaxis response regulator CheY"/>
    <property type="match status" value="1"/>
</dbReference>
<dbReference type="Pfam" id="PF00072">
    <property type="entry name" value="Response_reg"/>
    <property type="match status" value="1"/>
</dbReference>
<evidence type="ECO:0000313" key="10">
    <source>
        <dbReference type="EMBL" id="AQS38881.1"/>
    </source>
</evidence>
<comment type="cofactor">
    <cofactor evidence="1">
        <name>Mg(2+)</name>
        <dbReference type="ChEBI" id="CHEBI:18420"/>
    </cofactor>
</comment>
<reference evidence="10 11" key="1">
    <citation type="submission" date="2016-03" db="EMBL/GenBank/DDBJ databases">
        <title>Complete genome sequence of Shewanella psychrophila WP2, a deep sea bacterium isolated from west Pacific sediment.</title>
        <authorList>
            <person name="Xu G."/>
            <person name="Jian H."/>
        </authorList>
    </citation>
    <scope>NUCLEOTIDE SEQUENCE [LARGE SCALE GENOMIC DNA]</scope>
    <source>
        <strain evidence="10 11">WP2</strain>
    </source>
</reference>
<dbReference type="Proteomes" id="UP000189545">
    <property type="component" value="Chromosome"/>
</dbReference>
<evidence type="ECO:0000256" key="5">
    <source>
        <dbReference type="ARBA" id="ARBA00022723"/>
    </source>
</evidence>
<dbReference type="InterPro" id="IPR052048">
    <property type="entry name" value="ST_Response_Regulator"/>
</dbReference>
<dbReference type="STRING" id="225848.Sps_03764"/>